<keyword evidence="1" id="KW-0378">Hydrolase</keyword>
<accession>A0A0F8XFA9</accession>
<sequence length="314" mass="34629">MDSQIASPWRQVFVEELGTSPALDGPYENLMQGWKTLLGRLMSRYSFPPPDLSVETQDVMVNQILVRTYTPPGVSHPPVALYFHGGGWVMGSVEEEDGFCRALSKLSGTKLLSVAYRMAPECRFPAPLEDGIEVAEWAMDTHPSQSVAFFGTSAGGNLAFSTALALIEKGLGDRVQGVVGLAPVTVHPDAVPAGKEAQYTSYTENDRVTINTSSAMRVFLECYGASPQDPRLSCLLHPRLGDLKKVYMAVGGADTLRDDVRLMQEALMDADASVMCDEYPGYPHYSWLFPSPVLKEHQRQFFGNLIRGIQWLYK</sequence>
<dbReference type="EMBL" id="JYKN01000950">
    <property type="protein sequence ID" value="KKK22272.1"/>
    <property type="molecule type" value="Genomic_DNA"/>
</dbReference>
<keyword evidence="4" id="KW-1185">Reference proteome</keyword>
<organism evidence="3 4">
    <name type="scientific">Aspergillus ochraceoroseus</name>
    <dbReference type="NCBI Taxonomy" id="138278"/>
    <lineage>
        <taxon>Eukaryota</taxon>
        <taxon>Fungi</taxon>
        <taxon>Dikarya</taxon>
        <taxon>Ascomycota</taxon>
        <taxon>Pezizomycotina</taxon>
        <taxon>Eurotiomycetes</taxon>
        <taxon>Eurotiomycetidae</taxon>
        <taxon>Eurotiales</taxon>
        <taxon>Aspergillaceae</taxon>
        <taxon>Aspergillus</taxon>
        <taxon>Aspergillus subgen. Nidulantes</taxon>
    </lineage>
</organism>
<dbReference type="SUPFAM" id="SSF53474">
    <property type="entry name" value="alpha/beta-Hydrolases"/>
    <property type="match status" value="1"/>
</dbReference>
<dbReference type="VEuPathDB" id="FungiDB:P175DRAFT_0430901"/>
<evidence type="ECO:0000313" key="4">
    <source>
        <dbReference type="Proteomes" id="UP000034947"/>
    </source>
</evidence>
<feature type="domain" description="Alpha/beta hydrolase fold-3" evidence="2">
    <location>
        <begin position="81"/>
        <end position="285"/>
    </location>
</feature>
<dbReference type="OrthoDB" id="408631at2759"/>
<dbReference type="InterPro" id="IPR013094">
    <property type="entry name" value="AB_hydrolase_3"/>
</dbReference>
<dbReference type="PANTHER" id="PTHR48081:SF8">
    <property type="entry name" value="ALPHA_BETA HYDROLASE FOLD-3 DOMAIN-CONTAINING PROTEIN-RELATED"/>
    <property type="match status" value="1"/>
</dbReference>
<dbReference type="AlphaFoldDB" id="A0A0F8XFA9"/>
<evidence type="ECO:0000259" key="2">
    <source>
        <dbReference type="Pfam" id="PF07859"/>
    </source>
</evidence>
<dbReference type="PANTHER" id="PTHR48081">
    <property type="entry name" value="AB HYDROLASE SUPERFAMILY PROTEIN C4A8.06C"/>
    <property type="match status" value="1"/>
</dbReference>
<dbReference type="InterPro" id="IPR050300">
    <property type="entry name" value="GDXG_lipolytic_enzyme"/>
</dbReference>
<proteinExistence type="predicted"/>
<gene>
    <name evidence="3" type="ORF">AOCH_000146</name>
</gene>
<comment type="caution">
    <text evidence="3">The sequence shown here is derived from an EMBL/GenBank/DDBJ whole genome shotgun (WGS) entry which is preliminary data.</text>
</comment>
<dbReference type="Pfam" id="PF07859">
    <property type="entry name" value="Abhydrolase_3"/>
    <property type="match status" value="1"/>
</dbReference>
<evidence type="ECO:0000256" key="1">
    <source>
        <dbReference type="ARBA" id="ARBA00022801"/>
    </source>
</evidence>
<dbReference type="Gene3D" id="3.40.50.1820">
    <property type="entry name" value="alpha/beta hydrolase"/>
    <property type="match status" value="1"/>
</dbReference>
<dbReference type="Proteomes" id="UP000034947">
    <property type="component" value="Unassembled WGS sequence"/>
</dbReference>
<protein>
    <recommendedName>
        <fullName evidence="2">Alpha/beta hydrolase fold-3 domain-containing protein</fullName>
    </recommendedName>
</protein>
<name>A0A0F8XFA9_9EURO</name>
<dbReference type="GO" id="GO:0016787">
    <property type="term" value="F:hydrolase activity"/>
    <property type="evidence" value="ECO:0007669"/>
    <property type="project" value="UniProtKB-KW"/>
</dbReference>
<reference evidence="3 4" key="1">
    <citation type="submission" date="2015-02" db="EMBL/GenBank/DDBJ databases">
        <title>Draft Genome Sequences of Two Closely-Related Aflatoxigenic Aspergillus Species Obtained from the Cote d'Ivoire.</title>
        <authorList>
            <person name="Moore G.G."/>
            <person name="Beltz S.B."/>
            <person name="Mack B.M."/>
        </authorList>
    </citation>
    <scope>NUCLEOTIDE SEQUENCE [LARGE SCALE GENOMIC DNA]</scope>
    <source>
        <strain evidence="3 4">SRRC1432</strain>
    </source>
</reference>
<dbReference type="InterPro" id="IPR029058">
    <property type="entry name" value="AB_hydrolase_fold"/>
</dbReference>
<evidence type="ECO:0000313" key="3">
    <source>
        <dbReference type="EMBL" id="KKK22272.1"/>
    </source>
</evidence>